<dbReference type="Proteomes" id="UP001224775">
    <property type="component" value="Unassembled WGS sequence"/>
</dbReference>
<feature type="transmembrane region" description="Helical" evidence="9">
    <location>
        <begin position="72"/>
        <end position="92"/>
    </location>
</feature>
<sequence>MTKSPLASPPLLVFAAIASSTAFIIPSSTTSSRHQSRSPINPTTSTIWPSSSPHHPSIINPTRSKSTQLHSLFGLGPAELAIIGIAAIFLIGPSKLTEFTRSAGEVAGKEAAAWKEIKNIPEEFQKGLEEGEIEGRSKKAKVMEKVDEE</sequence>
<evidence type="ECO:0000313" key="10">
    <source>
        <dbReference type="EMBL" id="KAK1742057.1"/>
    </source>
</evidence>
<keyword evidence="7 9" id="KW-0472">Membrane</keyword>
<proteinExistence type="predicted"/>
<dbReference type="Pfam" id="PF02416">
    <property type="entry name" value="TatA_B_E"/>
    <property type="match status" value="1"/>
</dbReference>
<name>A0AAD8YAS4_9STRA</name>
<protein>
    <submittedName>
        <fullName evidence="10">Uncharacterized protein</fullName>
    </submittedName>
</protein>
<evidence type="ECO:0000256" key="6">
    <source>
        <dbReference type="ARBA" id="ARBA00023010"/>
    </source>
</evidence>
<evidence type="ECO:0000256" key="1">
    <source>
        <dbReference type="ARBA" id="ARBA00004167"/>
    </source>
</evidence>
<evidence type="ECO:0000256" key="8">
    <source>
        <dbReference type="SAM" id="MobiDB-lite"/>
    </source>
</evidence>
<dbReference type="Gene3D" id="1.20.5.3310">
    <property type="match status" value="1"/>
</dbReference>
<keyword evidence="2" id="KW-0813">Transport</keyword>
<dbReference type="InterPro" id="IPR003369">
    <property type="entry name" value="TatA/B/E"/>
</dbReference>
<accession>A0AAD8YAS4</accession>
<organism evidence="10 11">
    <name type="scientific">Skeletonema marinoi</name>
    <dbReference type="NCBI Taxonomy" id="267567"/>
    <lineage>
        <taxon>Eukaryota</taxon>
        <taxon>Sar</taxon>
        <taxon>Stramenopiles</taxon>
        <taxon>Ochrophyta</taxon>
        <taxon>Bacillariophyta</taxon>
        <taxon>Coscinodiscophyceae</taxon>
        <taxon>Thalassiosirophycidae</taxon>
        <taxon>Thalassiosirales</taxon>
        <taxon>Skeletonemataceae</taxon>
        <taxon>Skeletonema</taxon>
        <taxon>Skeletonema marinoi-dohrnii complex</taxon>
    </lineage>
</organism>
<evidence type="ECO:0000256" key="4">
    <source>
        <dbReference type="ARBA" id="ARBA00022927"/>
    </source>
</evidence>
<dbReference type="PANTHER" id="PTHR33162">
    <property type="entry name" value="SEC-INDEPENDENT PROTEIN TRANSLOCASE PROTEIN TATA, CHLOROPLASTIC"/>
    <property type="match status" value="1"/>
</dbReference>
<comment type="caution">
    <text evidence="10">The sequence shown here is derived from an EMBL/GenBank/DDBJ whole genome shotgun (WGS) entry which is preliminary data.</text>
</comment>
<evidence type="ECO:0000256" key="5">
    <source>
        <dbReference type="ARBA" id="ARBA00022989"/>
    </source>
</evidence>
<gene>
    <name evidence="10" type="ORF">QTG54_007630</name>
</gene>
<keyword evidence="11" id="KW-1185">Reference proteome</keyword>
<dbReference type="EMBL" id="JATAAI010000012">
    <property type="protein sequence ID" value="KAK1742057.1"/>
    <property type="molecule type" value="Genomic_DNA"/>
</dbReference>
<evidence type="ECO:0000256" key="2">
    <source>
        <dbReference type="ARBA" id="ARBA00022448"/>
    </source>
</evidence>
<dbReference type="GO" id="GO:0015031">
    <property type="term" value="P:protein transport"/>
    <property type="evidence" value="ECO:0007669"/>
    <property type="project" value="UniProtKB-KW"/>
</dbReference>
<evidence type="ECO:0000313" key="11">
    <source>
        <dbReference type="Proteomes" id="UP001224775"/>
    </source>
</evidence>
<feature type="region of interest" description="Disordered" evidence="8">
    <location>
        <begin position="28"/>
        <end position="59"/>
    </location>
</feature>
<reference evidence="10" key="1">
    <citation type="submission" date="2023-06" db="EMBL/GenBank/DDBJ databases">
        <title>Survivors Of The Sea: Transcriptome response of Skeletonema marinoi to long-term dormancy.</title>
        <authorList>
            <person name="Pinder M.I.M."/>
            <person name="Kourtchenko O."/>
            <person name="Robertson E.K."/>
            <person name="Larsson T."/>
            <person name="Maumus F."/>
            <person name="Osuna-Cruz C.M."/>
            <person name="Vancaester E."/>
            <person name="Stenow R."/>
            <person name="Vandepoele K."/>
            <person name="Ploug H."/>
            <person name="Bruchert V."/>
            <person name="Godhe A."/>
            <person name="Topel M."/>
        </authorList>
    </citation>
    <scope>NUCLEOTIDE SEQUENCE</scope>
    <source>
        <strain evidence="10">R05AC</strain>
    </source>
</reference>
<comment type="subcellular location">
    <subcellularLocation>
        <location evidence="1">Membrane</location>
        <topology evidence="1">Single-pass membrane protein</topology>
    </subcellularLocation>
</comment>
<keyword evidence="4" id="KW-0653">Protein transport</keyword>
<evidence type="ECO:0000256" key="9">
    <source>
        <dbReference type="SAM" id="Phobius"/>
    </source>
</evidence>
<dbReference type="GO" id="GO:0016020">
    <property type="term" value="C:membrane"/>
    <property type="evidence" value="ECO:0007669"/>
    <property type="project" value="UniProtKB-SubCell"/>
</dbReference>
<evidence type="ECO:0000256" key="7">
    <source>
        <dbReference type="ARBA" id="ARBA00023136"/>
    </source>
</evidence>
<keyword evidence="3 9" id="KW-0812">Transmembrane</keyword>
<keyword evidence="5 9" id="KW-1133">Transmembrane helix</keyword>
<evidence type="ECO:0000256" key="3">
    <source>
        <dbReference type="ARBA" id="ARBA00022692"/>
    </source>
</evidence>
<dbReference type="AlphaFoldDB" id="A0AAD8YAS4"/>
<keyword evidence="6" id="KW-0811">Translocation</keyword>
<dbReference type="PANTHER" id="PTHR33162:SF1">
    <property type="entry name" value="SEC-INDEPENDENT PROTEIN TRANSLOCASE PROTEIN TATA, CHLOROPLASTIC"/>
    <property type="match status" value="1"/>
</dbReference>